<dbReference type="EMBL" id="JAATJV010435999">
    <property type="protein sequence ID" value="MBZ3890006.1"/>
    <property type="molecule type" value="Genomic_DNA"/>
</dbReference>
<feature type="domain" description="Ig-like" evidence="4">
    <location>
        <begin position="95"/>
        <end position="197"/>
    </location>
</feature>
<keyword evidence="1" id="KW-0391">Immunity</keyword>
<dbReference type="SMART" id="SM00409">
    <property type="entry name" value="IG"/>
    <property type="match status" value="1"/>
</dbReference>
<dbReference type="FunFam" id="2.60.40.10:FF:000212">
    <property type="entry name" value="Immunoglobulin kappa chain variable 12-38"/>
    <property type="match status" value="1"/>
</dbReference>
<dbReference type="PANTHER" id="PTHR23267">
    <property type="entry name" value="IMMUNOGLOBULIN LIGHT CHAIN"/>
    <property type="match status" value="1"/>
</dbReference>
<dbReference type="Pfam" id="PF07686">
    <property type="entry name" value="V-set"/>
    <property type="match status" value="1"/>
</dbReference>
<proteinExistence type="predicted"/>
<dbReference type="InterPro" id="IPR007110">
    <property type="entry name" value="Ig-like_dom"/>
</dbReference>
<gene>
    <name evidence="5" type="ORF">SUZIE_205800</name>
</gene>
<sequence>MIFSGTSVLLLSDLRHLGHWGCADREDRALQLYAACPALLICMCPQHSPLPEDFLIGYSHPVQESVPSGHSMDMRAPAQLLGLLLLCLPGGRSDIQMTQSPSLLSVSRGDRVTITCRAIQGISDDLSWYQQKPGQAPKLLIDEATSLQTGVPSRFSGSGYGTDFTFTISSLESEDVATYFCQQYHRRNCADTDSSICGFVSRGKCHPHLQSQSECCQLLSLDPAEAWAGLQMPQLWYLQQTLRSPSPDQ</sequence>
<keyword evidence="6" id="KW-1185">Reference proteome</keyword>
<dbReference type="CDD" id="cd04980">
    <property type="entry name" value="IgV_L_kappa"/>
    <property type="match status" value="1"/>
</dbReference>
<dbReference type="GO" id="GO:0005576">
    <property type="term" value="C:extracellular region"/>
    <property type="evidence" value="ECO:0007669"/>
    <property type="project" value="UniProtKB-ARBA"/>
</dbReference>
<evidence type="ECO:0000313" key="6">
    <source>
        <dbReference type="Proteomes" id="UP001166674"/>
    </source>
</evidence>
<keyword evidence="2" id="KW-1064">Adaptive immunity</keyword>
<dbReference type="InterPro" id="IPR013783">
    <property type="entry name" value="Ig-like_fold"/>
</dbReference>
<protein>
    <submittedName>
        <fullName evidence="5">Ig heavy chain V-I region 5</fullName>
    </submittedName>
</protein>
<dbReference type="SUPFAM" id="SSF48726">
    <property type="entry name" value="Immunoglobulin"/>
    <property type="match status" value="1"/>
</dbReference>
<evidence type="ECO:0000256" key="3">
    <source>
        <dbReference type="ARBA" id="ARBA00043265"/>
    </source>
</evidence>
<comment type="caution">
    <text evidence="5">The sequence shown here is derived from an EMBL/GenBank/DDBJ whole genome shotgun (WGS) entry which is preliminary data.</text>
</comment>
<dbReference type="InterPro" id="IPR003599">
    <property type="entry name" value="Ig_sub"/>
</dbReference>
<dbReference type="Gene3D" id="2.60.40.10">
    <property type="entry name" value="Immunoglobulins"/>
    <property type="match status" value="1"/>
</dbReference>
<dbReference type="GO" id="GO:0002250">
    <property type="term" value="P:adaptive immune response"/>
    <property type="evidence" value="ECO:0007669"/>
    <property type="project" value="UniProtKB-KW"/>
</dbReference>
<evidence type="ECO:0000256" key="1">
    <source>
        <dbReference type="ARBA" id="ARBA00022859"/>
    </source>
</evidence>
<name>A0AA41NGP7_SCICA</name>
<keyword evidence="3" id="KW-1280">Immunoglobulin</keyword>
<evidence type="ECO:0000256" key="2">
    <source>
        <dbReference type="ARBA" id="ARBA00023130"/>
    </source>
</evidence>
<evidence type="ECO:0000313" key="5">
    <source>
        <dbReference type="EMBL" id="MBZ3890006.1"/>
    </source>
</evidence>
<evidence type="ECO:0000259" key="4">
    <source>
        <dbReference type="PROSITE" id="PS50835"/>
    </source>
</evidence>
<dbReference type="InterPro" id="IPR050150">
    <property type="entry name" value="IgV_Light_Chain"/>
</dbReference>
<dbReference type="PROSITE" id="PS50835">
    <property type="entry name" value="IG_LIKE"/>
    <property type="match status" value="1"/>
</dbReference>
<dbReference type="Proteomes" id="UP001166674">
    <property type="component" value="Unassembled WGS sequence"/>
</dbReference>
<dbReference type="InterPro" id="IPR036179">
    <property type="entry name" value="Ig-like_dom_sf"/>
</dbReference>
<dbReference type="SMART" id="SM00406">
    <property type="entry name" value="IGv"/>
    <property type="match status" value="1"/>
</dbReference>
<organism evidence="5 6">
    <name type="scientific">Sciurus carolinensis</name>
    <name type="common">Eastern gray squirrel</name>
    <dbReference type="NCBI Taxonomy" id="30640"/>
    <lineage>
        <taxon>Eukaryota</taxon>
        <taxon>Metazoa</taxon>
        <taxon>Chordata</taxon>
        <taxon>Craniata</taxon>
        <taxon>Vertebrata</taxon>
        <taxon>Euteleostomi</taxon>
        <taxon>Mammalia</taxon>
        <taxon>Eutheria</taxon>
        <taxon>Euarchontoglires</taxon>
        <taxon>Glires</taxon>
        <taxon>Rodentia</taxon>
        <taxon>Sciuromorpha</taxon>
        <taxon>Sciuridae</taxon>
        <taxon>Sciurinae</taxon>
        <taxon>Sciurini</taxon>
        <taxon>Sciurus</taxon>
    </lineage>
</organism>
<dbReference type="GO" id="GO:0019814">
    <property type="term" value="C:immunoglobulin complex"/>
    <property type="evidence" value="ECO:0007669"/>
    <property type="project" value="UniProtKB-KW"/>
</dbReference>
<reference evidence="5" key="1">
    <citation type="submission" date="2020-03" db="EMBL/GenBank/DDBJ databases">
        <title>Studies in the Genomics of Life Span.</title>
        <authorList>
            <person name="Glass D."/>
        </authorList>
    </citation>
    <scope>NUCLEOTIDE SEQUENCE</scope>
    <source>
        <strain evidence="5">SUZIE</strain>
        <tissue evidence="5">Muscle</tissue>
    </source>
</reference>
<accession>A0AA41NGP7</accession>
<dbReference type="InterPro" id="IPR013106">
    <property type="entry name" value="Ig_V-set"/>
</dbReference>
<dbReference type="GO" id="GO:0005886">
    <property type="term" value="C:plasma membrane"/>
    <property type="evidence" value="ECO:0007669"/>
    <property type="project" value="UniProtKB-ARBA"/>
</dbReference>
<dbReference type="AlphaFoldDB" id="A0AA41NGP7"/>